<accession>A0A803QGK5</accession>
<dbReference type="OrthoDB" id="1937542at2759"/>
<dbReference type="InterPro" id="IPR026960">
    <property type="entry name" value="RVT-Znf"/>
</dbReference>
<dbReference type="EnsemblPlants" id="evm.model.09.54">
    <property type="protein sequence ID" value="cds.evm.model.09.54"/>
    <property type="gene ID" value="evm.TU.09.54"/>
</dbReference>
<reference evidence="2" key="2">
    <citation type="submission" date="2021-03" db="UniProtKB">
        <authorList>
            <consortium name="EnsemblPlants"/>
        </authorList>
    </citation>
    <scope>IDENTIFICATION</scope>
</reference>
<keyword evidence="3" id="KW-1185">Reference proteome</keyword>
<sequence length="143" mass="16843">MLNRLKTKDRLLKHGLQMNELCCPCDEQAESVQHLFFECTVAVKCLQEIKQWLTWNVVSSNLPTLLRWTARAKILKFRKKVYTTAVAGLVYNIWKLRNNITWQGVSITSNRVTEETKWGIKTRIALFTPKKTKEVDKEWFNEL</sequence>
<dbReference type="Proteomes" id="UP000596661">
    <property type="component" value="Chromosome 9"/>
</dbReference>
<dbReference type="EMBL" id="UZAU01000718">
    <property type="status" value="NOT_ANNOTATED_CDS"/>
    <property type="molecule type" value="Genomic_DNA"/>
</dbReference>
<name>A0A803QGK5_CANSA</name>
<evidence type="ECO:0000313" key="2">
    <source>
        <dbReference type="EnsemblPlants" id="cds.evm.model.09.54"/>
    </source>
</evidence>
<feature type="domain" description="Reverse transcriptase zinc-binding" evidence="1">
    <location>
        <begin position="2"/>
        <end position="44"/>
    </location>
</feature>
<organism evidence="2 3">
    <name type="scientific">Cannabis sativa</name>
    <name type="common">Hemp</name>
    <name type="synonym">Marijuana</name>
    <dbReference type="NCBI Taxonomy" id="3483"/>
    <lineage>
        <taxon>Eukaryota</taxon>
        <taxon>Viridiplantae</taxon>
        <taxon>Streptophyta</taxon>
        <taxon>Embryophyta</taxon>
        <taxon>Tracheophyta</taxon>
        <taxon>Spermatophyta</taxon>
        <taxon>Magnoliopsida</taxon>
        <taxon>eudicotyledons</taxon>
        <taxon>Gunneridae</taxon>
        <taxon>Pentapetalae</taxon>
        <taxon>rosids</taxon>
        <taxon>fabids</taxon>
        <taxon>Rosales</taxon>
        <taxon>Cannabaceae</taxon>
        <taxon>Cannabis</taxon>
    </lineage>
</organism>
<dbReference type="Gramene" id="evm.model.09.54">
    <property type="protein sequence ID" value="cds.evm.model.09.54"/>
    <property type="gene ID" value="evm.TU.09.54"/>
</dbReference>
<proteinExistence type="predicted"/>
<dbReference type="Pfam" id="PF13966">
    <property type="entry name" value="zf-RVT"/>
    <property type="match status" value="1"/>
</dbReference>
<protein>
    <recommendedName>
        <fullName evidence="1">Reverse transcriptase zinc-binding domain-containing protein</fullName>
    </recommendedName>
</protein>
<dbReference type="AlphaFoldDB" id="A0A803QGK5"/>
<evidence type="ECO:0000259" key="1">
    <source>
        <dbReference type="Pfam" id="PF13966"/>
    </source>
</evidence>
<evidence type="ECO:0000313" key="3">
    <source>
        <dbReference type="Proteomes" id="UP000596661"/>
    </source>
</evidence>
<reference evidence="2" key="1">
    <citation type="submission" date="2018-11" db="EMBL/GenBank/DDBJ databases">
        <authorList>
            <person name="Grassa J C."/>
        </authorList>
    </citation>
    <scope>NUCLEOTIDE SEQUENCE [LARGE SCALE GENOMIC DNA]</scope>
</reference>